<keyword evidence="4" id="KW-1185">Reference proteome</keyword>
<sequence length="327" mass="34241">MNPRSRLRLILSLASLAAAGLPLSAAAQEPWAGRNISYVVPYPPGGTTDILGRTIAQRLGEALKTTVIVDNKAGATGTIGGAFVARAAPDGLTLLGTSIGPQAIVPHLMKLPYDPAKAYEPVALIGTVPHLLVVNPAAPWANVAQLVAAARDKPGAISFASGGNGTILQMQGELLRLQTRTTLTHVPYKGDAPALQDVIGGQAGFVFAPIAAALPHVQSGKLKALAVTSAARLPGLPSVPTMVEQGYKDFVVEQWQAVYLPAKTPAPVVQRLHQEISRILKDKDVVAQFEKLGITVVDGTPAQLAQRQAADSQRWGTVIRDAGIKLD</sequence>
<proteinExistence type="inferred from homology"/>
<dbReference type="Proteomes" id="UP001365405">
    <property type="component" value="Unassembled WGS sequence"/>
</dbReference>
<dbReference type="SUPFAM" id="SSF53850">
    <property type="entry name" value="Periplasmic binding protein-like II"/>
    <property type="match status" value="1"/>
</dbReference>
<dbReference type="InterPro" id="IPR042100">
    <property type="entry name" value="Bug_dom1"/>
</dbReference>
<evidence type="ECO:0000256" key="1">
    <source>
        <dbReference type="ARBA" id="ARBA00006987"/>
    </source>
</evidence>
<evidence type="ECO:0000256" key="2">
    <source>
        <dbReference type="SAM" id="SignalP"/>
    </source>
</evidence>
<gene>
    <name evidence="3" type="ORF">AACH10_21330</name>
</gene>
<accession>A0ABU9CQD7</accession>
<dbReference type="RefSeq" id="WP_341412532.1">
    <property type="nucleotide sequence ID" value="NZ_JBBUTH010000010.1"/>
</dbReference>
<dbReference type="PANTHER" id="PTHR42928:SF5">
    <property type="entry name" value="BLR1237 PROTEIN"/>
    <property type="match status" value="1"/>
</dbReference>
<dbReference type="PANTHER" id="PTHR42928">
    <property type="entry name" value="TRICARBOXYLATE-BINDING PROTEIN"/>
    <property type="match status" value="1"/>
</dbReference>
<organism evidence="3 4">
    <name type="scientific">Pseudaquabacterium inlustre</name>
    <dbReference type="NCBI Taxonomy" id="2984192"/>
    <lineage>
        <taxon>Bacteria</taxon>
        <taxon>Pseudomonadati</taxon>
        <taxon>Pseudomonadota</taxon>
        <taxon>Betaproteobacteria</taxon>
        <taxon>Burkholderiales</taxon>
        <taxon>Sphaerotilaceae</taxon>
        <taxon>Pseudaquabacterium</taxon>
    </lineage>
</organism>
<dbReference type="EMBL" id="JBBUTH010000010">
    <property type="protein sequence ID" value="MEK8052807.1"/>
    <property type="molecule type" value="Genomic_DNA"/>
</dbReference>
<evidence type="ECO:0000313" key="4">
    <source>
        <dbReference type="Proteomes" id="UP001365405"/>
    </source>
</evidence>
<dbReference type="Pfam" id="PF03401">
    <property type="entry name" value="TctC"/>
    <property type="match status" value="1"/>
</dbReference>
<evidence type="ECO:0000313" key="3">
    <source>
        <dbReference type="EMBL" id="MEK8052807.1"/>
    </source>
</evidence>
<reference evidence="3 4" key="1">
    <citation type="submission" date="2024-04" db="EMBL/GenBank/DDBJ databases">
        <title>Novel species of the genus Ideonella isolated from streams.</title>
        <authorList>
            <person name="Lu H."/>
        </authorList>
    </citation>
    <scope>NUCLEOTIDE SEQUENCE [LARGE SCALE GENOMIC DNA]</scope>
    <source>
        <strain evidence="3 4">DXS22W</strain>
    </source>
</reference>
<keyword evidence="2" id="KW-0732">Signal</keyword>
<comment type="similarity">
    <text evidence="1">Belongs to the UPF0065 (bug) family.</text>
</comment>
<dbReference type="Gene3D" id="3.40.190.10">
    <property type="entry name" value="Periplasmic binding protein-like II"/>
    <property type="match status" value="1"/>
</dbReference>
<dbReference type="Gene3D" id="3.40.190.150">
    <property type="entry name" value="Bordetella uptake gene, domain 1"/>
    <property type="match status" value="1"/>
</dbReference>
<dbReference type="PIRSF" id="PIRSF017082">
    <property type="entry name" value="YflP"/>
    <property type="match status" value="1"/>
</dbReference>
<feature type="chain" id="PRO_5046867440" evidence="2">
    <location>
        <begin position="28"/>
        <end position="327"/>
    </location>
</feature>
<dbReference type="CDD" id="cd07012">
    <property type="entry name" value="PBP2_Bug_TTT"/>
    <property type="match status" value="1"/>
</dbReference>
<feature type="signal peptide" evidence="2">
    <location>
        <begin position="1"/>
        <end position="27"/>
    </location>
</feature>
<name>A0ABU9CQD7_9BURK</name>
<dbReference type="InterPro" id="IPR005064">
    <property type="entry name" value="BUG"/>
</dbReference>
<comment type="caution">
    <text evidence="3">The sequence shown here is derived from an EMBL/GenBank/DDBJ whole genome shotgun (WGS) entry which is preliminary data.</text>
</comment>
<protein>
    <submittedName>
        <fullName evidence="3">Tripartite tricarboxylate transporter substrate binding protein</fullName>
    </submittedName>
</protein>